<accession>A0ABX3XB07</accession>
<name>A0ABX3XB07_9BRAD</name>
<evidence type="ECO:0000313" key="3">
    <source>
        <dbReference type="EMBL" id="OSJ35714.1"/>
    </source>
</evidence>
<gene>
    <name evidence="3" type="ORF">BST63_01440</name>
</gene>
<keyword evidence="4" id="KW-1185">Reference proteome</keyword>
<protein>
    <submittedName>
        <fullName evidence="3">Uncharacterized protein</fullName>
    </submittedName>
</protein>
<reference evidence="3 4" key="1">
    <citation type="submission" date="2017-03" db="EMBL/GenBank/DDBJ databases">
        <title>Whole genome sequences of fourteen strains of Bradyrhizobium canariense and one strain of Bradyrhizobium japonicum isolated from Lupinus (Papilionoideae: Genisteae) species in Algeria.</title>
        <authorList>
            <person name="Crovadore J."/>
            <person name="Chekireb D."/>
            <person name="Brachmann A."/>
            <person name="Chablais R."/>
            <person name="Cochard B."/>
            <person name="Lefort F."/>
        </authorList>
    </citation>
    <scope>NUCLEOTIDE SEQUENCE [LARGE SCALE GENOMIC DNA]</scope>
    <source>
        <strain evidence="3 4">UBMAN05</strain>
    </source>
</reference>
<sequence>MLRASRALPPIVRQGRARLRKGPPSDPDNLINSVFSDDEFVLNDRAFVVHTAHACIVVTLVAIGIGFALDDCESPDADRRKSQNHLQRLRE</sequence>
<dbReference type="EMBL" id="NAFK01000103">
    <property type="protein sequence ID" value="OSJ35714.1"/>
    <property type="molecule type" value="Genomic_DNA"/>
</dbReference>
<keyword evidence="2" id="KW-0812">Transmembrane</keyword>
<dbReference type="Proteomes" id="UP000193884">
    <property type="component" value="Unassembled WGS sequence"/>
</dbReference>
<evidence type="ECO:0000256" key="2">
    <source>
        <dbReference type="SAM" id="Phobius"/>
    </source>
</evidence>
<evidence type="ECO:0000256" key="1">
    <source>
        <dbReference type="SAM" id="MobiDB-lite"/>
    </source>
</evidence>
<proteinExistence type="predicted"/>
<comment type="caution">
    <text evidence="3">The sequence shown here is derived from an EMBL/GenBank/DDBJ whole genome shotgun (WGS) entry which is preliminary data.</text>
</comment>
<evidence type="ECO:0000313" key="4">
    <source>
        <dbReference type="Proteomes" id="UP000193884"/>
    </source>
</evidence>
<keyword evidence="2" id="KW-0472">Membrane</keyword>
<organism evidence="3 4">
    <name type="scientific">Bradyrhizobium canariense</name>
    <dbReference type="NCBI Taxonomy" id="255045"/>
    <lineage>
        <taxon>Bacteria</taxon>
        <taxon>Pseudomonadati</taxon>
        <taxon>Pseudomonadota</taxon>
        <taxon>Alphaproteobacteria</taxon>
        <taxon>Hyphomicrobiales</taxon>
        <taxon>Nitrobacteraceae</taxon>
        <taxon>Bradyrhizobium</taxon>
    </lineage>
</organism>
<keyword evidence="2" id="KW-1133">Transmembrane helix</keyword>
<feature type="region of interest" description="Disordered" evidence="1">
    <location>
        <begin position="1"/>
        <end position="27"/>
    </location>
</feature>
<feature type="transmembrane region" description="Helical" evidence="2">
    <location>
        <begin position="47"/>
        <end position="69"/>
    </location>
</feature>